<name>V6U2W9_GIAIN</name>
<feature type="region of interest" description="Disordered" evidence="1">
    <location>
        <begin position="240"/>
        <end position="286"/>
    </location>
</feature>
<reference evidence="3" key="1">
    <citation type="submission" date="2012-02" db="EMBL/GenBank/DDBJ databases">
        <title>Genome sequencing of Giardia lamblia Genotypes A2 and B isolates (DH and GS) and comparative analysis with the genomes of Genotypes A1 and E (WB and Pig).</title>
        <authorList>
            <person name="Adam R."/>
            <person name="Dahlstrom E."/>
            <person name="Martens C."/>
            <person name="Bruno D."/>
            <person name="Barbian K."/>
            <person name="Porcella S.F."/>
            <person name="Nash T."/>
        </authorList>
    </citation>
    <scope>NUCLEOTIDE SEQUENCE</scope>
    <source>
        <strain evidence="3">GS</strain>
    </source>
</reference>
<dbReference type="AlphaFoldDB" id="V6U2W9"/>
<reference evidence="2 3" key="2">
    <citation type="journal article" date="2013" name="Genome Biol. Evol.">
        <title>Genome sequencing of Giardia lamblia genotypes A2 and B isolates (DH and GS) and comparative analysis with the genomes of genotypes A1 and E (WB and Pig).</title>
        <authorList>
            <person name="Adam R.D."/>
            <person name="Dahlstrom E.W."/>
            <person name="Martens C.A."/>
            <person name="Bruno D.P."/>
            <person name="Barbian K.D."/>
            <person name="Ricklefs S.M."/>
            <person name="Hernandez M.M."/>
            <person name="Narla N.P."/>
            <person name="Patel R.B."/>
            <person name="Porcella S.F."/>
            <person name="Nash T.E."/>
        </authorList>
    </citation>
    <scope>NUCLEOTIDE SEQUENCE [LARGE SCALE GENOMIC DNA]</scope>
    <source>
        <strain evidence="2 3">GS</strain>
    </source>
</reference>
<evidence type="ECO:0000313" key="2">
    <source>
        <dbReference type="EMBL" id="ESU44972.1"/>
    </source>
</evidence>
<feature type="region of interest" description="Disordered" evidence="1">
    <location>
        <begin position="187"/>
        <end position="206"/>
    </location>
</feature>
<gene>
    <name evidence="2" type="ORF">GSB_150197</name>
</gene>
<dbReference type="EMBL" id="AHHH01000013">
    <property type="protein sequence ID" value="ESU44972.1"/>
    <property type="molecule type" value="Genomic_DNA"/>
</dbReference>
<protein>
    <submittedName>
        <fullName evidence="2">Uncharacterized protein</fullName>
    </submittedName>
</protein>
<organism evidence="2 3">
    <name type="scientific">Giardia intestinalis</name>
    <name type="common">Giardia lamblia</name>
    <dbReference type="NCBI Taxonomy" id="5741"/>
    <lineage>
        <taxon>Eukaryota</taxon>
        <taxon>Metamonada</taxon>
        <taxon>Diplomonadida</taxon>
        <taxon>Hexamitidae</taxon>
        <taxon>Giardiinae</taxon>
        <taxon>Giardia</taxon>
    </lineage>
</organism>
<sequence>MSRASPLVVAFLEPGLEKRATRLCSPDRHSKAPEERSAGPCTSAPGSSACVCGASLAPTPHGRWQAQIPAGHSSASCTMPMDGCHSAPLWQVRLTLLHYSQLSAARSKRQSAGRAGLLAASAATVTGIAYSHSPETLHLRRLWMADDACAVLLATVMIPPLTTGYAVACCWPACRCGPDLVGEPLTLGHRGRHPHSSQGRAAGRGKADTRMVLLRPASNHCILLCSPALLHLAAPVRPMTSGTARPRTAGVSLRGHSHPRRRSSTSNQKDTRGSTHASAEGASRRP</sequence>
<dbReference type="Proteomes" id="UP000018040">
    <property type="component" value="Unassembled WGS sequence"/>
</dbReference>
<comment type="caution">
    <text evidence="2">The sequence shown here is derived from an EMBL/GenBank/DDBJ whole genome shotgun (WGS) entry which is preliminary data.</text>
</comment>
<accession>V6U2W9</accession>
<evidence type="ECO:0000313" key="3">
    <source>
        <dbReference type="Proteomes" id="UP000018040"/>
    </source>
</evidence>
<evidence type="ECO:0000256" key="1">
    <source>
        <dbReference type="SAM" id="MobiDB-lite"/>
    </source>
</evidence>
<feature type="region of interest" description="Disordered" evidence="1">
    <location>
        <begin position="22"/>
        <end position="44"/>
    </location>
</feature>
<proteinExistence type="predicted"/>
<feature type="compositionally biased region" description="Basic and acidic residues" evidence="1">
    <location>
        <begin position="22"/>
        <end position="37"/>
    </location>
</feature>